<dbReference type="InterPro" id="IPR013783">
    <property type="entry name" value="Ig-like_fold"/>
</dbReference>
<organism evidence="3 4">
    <name type="scientific">Algibacter lectus</name>
    <dbReference type="NCBI Taxonomy" id="221126"/>
    <lineage>
        <taxon>Bacteria</taxon>
        <taxon>Pseudomonadati</taxon>
        <taxon>Bacteroidota</taxon>
        <taxon>Flavobacteriia</taxon>
        <taxon>Flavobacteriales</taxon>
        <taxon>Flavobacteriaceae</taxon>
        <taxon>Algibacter</taxon>
    </lineage>
</organism>
<evidence type="ECO:0000313" key="3">
    <source>
        <dbReference type="EMBL" id="TDY64376.1"/>
    </source>
</evidence>
<name>A0A4R8MK19_9FLAO</name>
<evidence type="ECO:0000259" key="2">
    <source>
        <dbReference type="Pfam" id="PF16586"/>
    </source>
</evidence>
<dbReference type="Gene3D" id="3.20.20.80">
    <property type="entry name" value="Glycosidases"/>
    <property type="match status" value="1"/>
</dbReference>
<dbReference type="Proteomes" id="UP000294824">
    <property type="component" value="Unassembled WGS sequence"/>
</dbReference>
<reference evidence="3 4" key="1">
    <citation type="submission" date="2019-03" db="EMBL/GenBank/DDBJ databases">
        <title>Genomic Encyclopedia of Type Strains, Phase III (KMG-III): the genomes of soil and plant-associated and newly described type strains.</title>
        <authorList>
            <person name="Whitman W."/>
        </authorList>
    </citation>
    <scope>NUCLEOTIDE SEQUENCE [LARGE SCALE GENOMIC DNA]</scope>
    <source>
        <strain evidence="3 4">CECT 8301</strain>
    </source>
</reference>
<evidence type="ECO:0000313" key="4">
    <source>
        <dbReference type="Proteomes" id="UP000294824"/>
    </source>
</evidence>
<keyword evidence="4" id="KW-1185">Reference proteome</keyword>
<feature type="domain" description="DUF5060" evidence="2">
    <location>
        <begin position="51"/>
        <end position="133"/>
    </location>
</feature>
<dbReference type="InterPro" id="IPR032260">
    <property type="entry name" value="DUF5060"/>
</dbReference>
<feature type="domain" description="Putative collagen-binding" evidence="1">
    <location>
        <begin position="531"/>
        <end position="606"/>
    </location>
</feature>
<dbReference type="AlphaFoldDB" id="A0A4R8MK19"/>
<evidence type="ECO:0000259" key="1">
    <source>
        <dbReference type="Pfam" id="PF12904"/>
    </source>
</evidence>
<comment type="caution">
    <text evidence="3">The sequence shown here is derived from an EMBL/GenBank/DDBJ whole genome shotgun (WGS) entry which is preliminary data.</text>
</comment>
<dbReference type="Gene3D" id="2.60.120.260">
    <property type="entry name" value="Galactose-binding domain-like"/>
    <property type="match status" value="1"/>
</dbReference>
<dbReference type="Pfam" id="PF16586">
    <property type="entry name" value="DUF5060"/>
    <property type="match status" value="1"/>
</dbReference>
<dbReference type="Pfam" id="PF12904">
    <property type="entry name" value="Collagen_bind_2"/>
    <property type="match status" value="1"/>
</dbReference>
<sequence>MVDFNLILRNLAKQPINQPKLDIMRTLTVMFFLITQLTFSQNNDVKVEGVLKKWQKITLSFKGDTFSESQEDNPFLNYRLNVVFKNKNKTYNVPGFYAADGNAAETSAKKGKVWQVRFTPDEVGTWTYEVSFRKGKYIAIDDSKEAGEPVAFDGVKGDFEITKPDEQVKGRLQYTGDRYLHYAENNTPFLKGGTDSPENFLGYYEFDQTPDKHRYQPHFKDWKNGDPTWQNGKGKNIIGALNYLASKGMNSVYFLTMNVQGDGKDVWPWTDENERYRFDCSKLDQWEIVFDHMDKLGLMLHIVTQETENELLMDIGELGVQRKLYYRELIARFSHHLAITWNLGEENGPVHWSPKGQNNSDRKAMAKYIKTHDPYQSLVVLHTHSQPKDQDLFLNPLLGYPFLDGPSLQTHEPDLIHDITKKWIDQSQKNGRNWVVNQDEIGPADTGAKPDKDDPDHDDIRHKVLWANLMAGGAGVEWYFGYKFDHNDLKCEDWRSRDVVWDQTRYGLEFFQKYLPFTEMQSADGLTDNPDDFVFAKNDDIYAIYLPEVKETKINLFGSKKMFQIQWYNPRTGEALQNGTIKKIQGGQKVDIGFPPNKEKDWVALLTLKNKKKKGTSETKKEVVTLNALTDFEIETDNNNAVYYKDKSNNVLAINAADKDQPSKLAYASNRFSGLSGLYNLTFISMSENDGESEYLILKNGSIISEVTNPETDKTFNEARHDLGRIFIAENDIIQIASKAVTNKQIPENDETAWSRGRWSRLVLTPEGMVTNGMLQAETAFTEKDGVLEIEAEDFHYNSKNGTNRAWIVKTAKEKTDQSKTASSNKYIEAFPDTRVTHDDVLITGDNFFPLPGVGGLVSYKINVNTAGRYYVWVSAYSKGTEDNGVHAGVNNTWPESGERMQWCNGKNKWTWSSAQRVPENHCGTPKTIFLDLEKGESILSFSMREDGLKMDRIILTNDVNFSPK</sequence>
<protein>
    <submittedName>
        <fullName evidence="3">Collagenase-like protein with putative collagen-binding domain</fullName>
    </submittedName>
</protein>
<proteinExistence type="predicted"/>
<accession>A0A4R8MK19</accession>
<dbReference type="Gene3D" id="2.60.40.10">
    <property type="entry name" value="Immunoglobulins"/>
    <property type="match status" value="1"/>
</dbReference>
<dbReference type="EMBL" id="SORL01000007">
    <property type="protein sequence ID" value="TDY64376.1"/>
    <property type="molecule type" value="Genomic_DNA"/>
</dbReference>
<gene>
    <name evidence="3" type="ORF">DFQ06_1285</name>
</gene>
<dbReference type="InterPro" id="IPR024749">
    <property type="entry name" value="Collagen-bd_put"/>
</dbReference>